<evidence type="ECO:0000256" key="1">
    <source>
        <dbReference type="SAM" id="Phobius"/>
    </source>
</evidence>
<name>K5ZXG4_9BACT</name>
<dbReference type="AlphaFoldDB" id="K5ZXG4"/>
<reference evidence="2 3" key="1">
    <citation type="submission" date="2012-02" db="EMBL/GenBank/DDBJ databases">
        <title>The Genome Sequence of Parabacteroides merdae CL03T12C32.</title>
        <authorList>
            <consortium name="The Broad Institute Genome Sequencing Platform"/>
            <person name="Earl A."/>
            <person name="Ward D."/>
            <person name="Feldgarden M."/>
            <person name="Gevers D."/>
            <person name="Zitomersky N.L."/>
            <person name="Coyne M.J."/>
            <person name="Comstock L.E."/>
            <person name="Young S.K."/>
            <person name="Zeng Q."/>
            <person name="Gargeya S."/>
            <person name="Fitzgerald M."/>
            <person name="Haas B."/>
            <person name="Abouelleil A."/>
            <person name="Alvarado L."/>
            <person name="Arachchi H.M."/>
            <person name="Berlin A."/>
            <person name="Chapman S.B."/>
            <person name="Gearin G."/>
            <person name="Goldberg J."/>
            <person name="Griggs A."/>
            <person name="Gujja S."/>
            <person name="Hansen M."/>
            <person name="Heiman D."/>
            <person name="Howarth C."/>
            <person name="Larimer J."/>
            <person name="Lui A."/>
            <person name="MacDonald P.J.P."/>
            <person name="McCowen C."/>
            <person name="Montmayeur A."/>
            <person name="Murphy C."/>
            <person name="Neiman D."/>
            <person name="Pearson M."/>
            <person name="Priest M."/>
            <person name="Roberts A."/>
            <person name="Saif S."/>
            <person name="Shea T."/>
            <person name="Sisk P."/>
            <person name="Stolte C."/>
            <person name="Sykes S."/>
            <person name="Wortman J."/>
            <person name="Nusbaum C."/>
            <person name="Birren B."/>
        </authorList>
    </citation>
    <scope>NUCLEOTIDE SEQUENCE [LARGE SCALE GENOMIC DNA]</scope>
    <source>
        <strain evidence="2 3">CL03T12C32</strain>
    </source>
</reference>
<keyword evidence="1" id="KW-0812">Transmembrane</keyword>
<organism evidence="2 3">
    <name type="scientific">Parabacteroides merdae CL03T12C32</name>
    <dbReference type="NCBI Taxonomy" id="999420"/>
    <lineage>
        <taxon>Bacteria</taxon>
        <taxon>Pseudomonadati</taxon>
        <taxon>Bacteroidota</taxon>
        <taxon>Bacteroidia</taxon>
        <taxon>Bacteroidales</taxon>
        <taxon>Tannerellaceae</taxon>
        <taxon>Parabacteroides</taxon>
    </lineage>
</organism>
<keyword evidence="1" id="KW-1133">Transmembrane helix</keyword>
<dbReference type="HOGENOM" id="CLU_1553804_0_0_10"/>
<keyword evidence="1" id="KW-0472">Membrane</keyword>
<accession>K5ZXG4</accession>
<dbReference type="RefSeq" id="WP_005643054.1">
    <property type="nucleotide sequence ID" value="NZ_JH976452.1"/>
</dbReference>
<dbReference type="Proteomes" id="UP000006271">
    <property type="component" value="Unassembled WGS sequence"/>
</dbReference>
<comment type="caution">
    <text evidence="2">The sequence shown here is derived from an EMBL/GenBank/DDBJ whole genome shotgun (WGS) entry which is preliminary data.</text>
</comment>
<gene>
    <name evidence="2" type="ORF">HMPREF1060_00638</name>
</gene>
<proteinExistence type="predicted"/>
<evidence type="ECO:0000313" key="2">
    <source>
        <dbReference type="EMBL" id="EKN16000.1"/>
    </source>
</evidence>
<evidence type="ECO:0000313" key="3">
    <source>
        <dbReference type="Proteomes" id="UP000006271"/>
    </source>
</evidence>
<dbReference type="EMBL" id="AGZQ01000002">
    <property type="protein sequence ID" value="EKN16000.1"/>
    <property type="molecule type" value="Genomic_DNA"/>
</dbReference>
<sequence>MVIASLLLSIIAVSVTVFNCYMQYFYKKEEILLTISDAKIENNQLEVLLLYTNTGNQANTITNTSIQLDTDEKIHLEHPNHTVRLHWIQSFTLTEKEQKCLTIYYPLPDFDNINICNISIRILTNYTSRKGELYTDHFTIGQLYHNNVVKLAVAIKHETHILLGCKNHETLQ</sequence>
<protein>
    <submittedName>
        <fullName evidence="2">Uncharacterized protein</fullName>
    </submittedName>
</protein>
<feature type="transmembrane region" description="Helical" evidence="1">
    <location>
        <begin position="6"/>
        <end position="26"/>
    </location>
</feature>